<feature type="transmembrane region" description="Helical" evidence="1">
    <location>
        <begin position="204"/>
        <end position="224"/>
    </location>
</feature>
<feature type="transmembrane region" description="Helical" evidence="1">
    <location>
        <begin position="6"/>
        <end position="28"/>
    </location>
</feature>
<dbReference type="PANTHER" id="PTHR45138:SF6">
    <property type="entry name" value="DIGUANYLATE CYCLASE DGCN"/>
    <property type="match status" value="1"/>
</dbReference>
<dbReference type="SUPFAM" id="SSF55073">
    <property type="entry name" value="Nucleotide cyclase"/>
    <property type="match status" value="1"/>
</dbReference>
<proteinExistence type="predicted"/>
<organism evidence="3 4">
    <name type="scientific">Halalkalibacillus sediminis</name>
    <dbReference type="NCBI Taxonomy" id="2018042"/>
    <lineage>
        <taxon>Bacteria</taxon>
        <taxon>Bacillati</taxon>
        <taxon>Bacillota</taxon>
        <taxon>Bacilli</taxon>
        <taxon>Bacillales</taxon>
        <taxon>Bacillaceae</taxon>
        <taxon>Halalkalibacillus</taxon>
    </lineage>
</organism>
<feature type="domain" description="GGDEF" evidence="2">
    <location>
        <begin position="430"/>
        <end position="570"/>
    </location>
</feature>
<dbReference type="GO" id="GO:0052621">
    <property type="term" value="F:diguanylate cyclase activity"/>
    <property type="evidence" value="ECO:0007669"/>
    <property type="project" value="TreeGrafter"/>
</dbReference>
<dbReference type="PROSITE" id="PS50887">
    <property type="entry name" value="GGDEF"/>
    <property type="match status" value="1"/>
</dbReference>
<evidence type="ECO:0000313" key="3">
    <source>
        <dbReference type="EMBL" id="PKR79125.1"/>
    </source>
</evidence>
<dbReference type="GO" id="GO:0005886">
    <property type="term" value="C:plasma membrane"/>
    <property type="evidence" value="ECO:0007669"/>
    <property type="project" value="TreeGrafter"/>
</dbReference>
<dbReference type="SUPFAM" id="SSF55781">
    <property type="entry name" value="GAF domain-like"/>
    <property type="match status" value="1"/>
</dbReference>
<dbReference type="SMART" id="SM00267">
    <property type="entry name" value="GGDEF"/>
    <property type="match status" value="1"/>
</dbReference>
<evidence type="ECO:0000313" key="4">
    <source>
        <dbReference type="Proteomes" id="UP000243524"/>
    </source>
</evidence>
<gene>
    <name evidence="3" type="ORF">CEY16_05070</name>
</gene>
<dbReference type="OrthoDB" id="9759607at2"/>
<accession>A0A2I0QXT0</accession>
<dbReference type="InterPro" id="IPR029016">
    <property type="entry name" value="GAF-like_dom_sf"/>
</dbReference>
<dbReference type="Gene3D" id="3.30.70.270">
    <property type="match status" value="1"/>
</dbReference>
<feature type="transmembrane region" description="Helical" evidence="1">
    <location>
        <begin position="66"/>
        <end position="93"/>
    </location>
</feature>
<comment type="caution">
    <text evidence="3">The sequence shown here is derived from an EMBL/GenBank/DDBJ whole genome shotgun (WGS) entry which is preliminary data.</text>
</comment>
<dbReference type="Proteomes" id="UP000243524">
    <property type="component" value="Unassembled WGS sequence"/>
</dbReference>
<dbReference type="Gene3D" id="3.30.450.40">
    <property type="match status" value="1"/>
</dbReference>
<keyword evidence="1" id="KW-0812">Transmembrane</keyword>
<dbReference type="GO" id="GO:0043709">
    <property type="term" value="P:cell adhesion involved in single-species biofilm formation"/>
    <property type="evidence" value="ECO:0007669"/>
    <property type="project" value="TreeGrafter"/>
</dbReference>
<keyword evidence="4" id="KW-1185">Reference proteome</keyword>
<reference evidence="3 4" key="1">
    <citation type="submission" date="2017-06" db="EMBL/GenBank/DDBJ databases">
        <title>the draft geome sequence of Illustriluteabacillus marina B3227.</title>
        <authorList>
            <person name="He R.-H."/>
            <person name="Du Z.-J."/>
        </authorList>
    </citation>
    <scope>NUCLEOTIDE SEQUENCE [LARGE SCALE GENOMIC DNA]</scope>
    <source>
        <strain evidence="3 4">B3227</strain>
    </source>
</reference>
<keyword evidence="1" id="KW-1133">Transmembrane helix</keyword>
<dbReference type="InterPro" id="IPR043128">
    <property type="entry name" value="Rev_trsase/Diguanyl_cyclase"/>
</dbReference>
<dbReference type="Pfam" id="PF13185">
    <property type="entry name" value="GAF_2"/>
    <property type="match status" value="1"/>
</dbReference>
<feature type="transmembrane region" description="Helical" evidence="1">
    <location>
        <begin position="146"/>
        <end position="166"/>
    </location>
</feature>
<protein>
    <submittedName>
        <fullName evidence="3">GGDEF domain-containing protein</fullName>
    </submittedName>
</protein>
<dbReference type="Pfam" id="PF00990">
    <property type="entry name" value="GGDEF"/>
    <property type="match status" value="1"/>
</dbReference>
<dbReference type="PANTHER" id="PTHR45138">
    <property type="entry name" value="REGULATORY COMPONENTS OF SENSORY TRANSDUCTION SYSTEM"/>
    <property type="match status" value="1"/>
</dbReference>
<dbReference type="EMBL" id="PJNH01000001">
    <property type="protein sequence ID" value="PKR79125.1"/>
    <property type="molecule type" value="Genomic_DNA"/>
</dbReference>
<dbReference type="FunFam" id="3.30.70.270:FF:000001">
    <property type="entry name" value="Diguanylate cyclase domain protein"/>
    <property type="match status" value="1"/>
</dbReference>
<feature type="transmembrane region" description="Helical" evidence="1">
    <location>
        <begin position="35"/>
        <end position="54"/>
    </location>
</feature>
<dbReference type="InterPro" id="IPR000160">
    <property type="entry name" value="GGDEF_dom"/>
</dbReference>
<dbReference type="RefSeq" id="WP_101330869.1">
    <property type="nucleotide sequence ID" value="NZ_PJNH01000001.1"/>
</dbReference>
<dbReference type="InterPro" id="IPR029787">
    <property type="entry name" value="Nucleotide_cyclase"/>
</dbReference>
<dbReference type="GO" id="GO:1902201">
    <property type="term" value="P:negative regulation of bacterial-type flagellum-dependent cell motility"/>
    <property type="evidence" value="ECO:0007669"/>
    <property type="project" value="TreeGrafter"/>
</dbReference>
<dbReference type="AlphaFoldDB" id="A0A2I0QXT0"/>
<dbReference type="NCBIfam" id="TIGR00254">
    <property type="entry name" value="GGDEF"/>
    <property type="match status" value="1"/>
</dbReference>
<dbReference type="InterPro" id="IPR003018">
    <property type="entry name" value="GAF"/>
</dbReference>
<evidence type="ECO:0000256" key="1">
    <source>
        <dbReference type="SAM" id="Phobius"/>
    </source>
</evidence>
<dbReference type="InterPro" id="IPR050469">
    <property type="entry name" value="Diguanylate_Cyclase"/>
</dbReference>
<dbReference type="CDD" id="cd01949">
    <property type="entry name" value="GGDEF"/>
    <property type="match status" value="1"/>
</dbReference>
<sequence>MTRSKSITIWTVWFVLFPPLMIYLYFMLDPTFDGYWLDLLAFAIIMSAVAIFPIRVGSITVFFLNSISFAIFLYFGLFAEIVLTQISLIALYLKIGLKKNELHKIPMNSTMLLLTSIFSAGIYYALGGTHGVLTLNSLDQIIPLVGYILGYNLANQLFLMIINAYIHGRKSVKMNKSLFVDGLIILVTFPLGLVLYILYLELKISAILFVGIPFVLLSIVISFYHNGRRINRYLHTTSQIGHELSKRLNVKAVLDTFVQEVSKLIPAKYIYIFDVTSASKSMSLIRFVNEDDPDDKKELTLYYGKGFAGKIYAEKESSMVDTKSKLNRMEANEFPNEVQSAIGVPIKRNDHVVGVLLVASNERRVYEKYHVMLLEILANFLSVAMENARHYESEKLKSQRDELTGLYNYRFLSEHIDEYANDLKSKGIDERLSIIILDLDSFKRINDTYGHEAGNEILSQLAERLQTYIHERGIVARYGGEEFTILLKGFAHIEVMALAEEVRKLIAEDPFVIKNMGTGQEQKVNVTASIGVATYPDHCESPQELLRQADRAMYVGAKRDGKNKVASNVS</sequence>
<keyword evidence="1" id="KW-0472">Membrane</keyword>
<feature type="transmembrane region" description="Helical" evidence="1">
    <location>
        <begin position="105"/>
        <end position="126"/>
    </location>
</feature>
<feature type="transmembrane region" description="Helical" evidence="1">
    <location>
        <begin position="178"/>
        <end position="198"/>
    </location>
</feature>
<evidence type="ECO:0000259" key="2">
    <source>
        <dbReference type="PROSITE" id="PS50887"/>
    </source>
</evidence>
<dbReference type="SMART" id="SM00065">
    <property type="entry name" value="GAF"/>
    <property type="match status" value="1"/>
</dbReference>
<name>A0A2I0QXT0_9BACI</name>